<proteinExistence type="predicted"/>
<feature type="region of interest" description="Disordered" evidence="1">
    <location>
        <begin position="1"/>
        <end position="23"/>
    </location>
</feature>
<keyword evidence="4" id="KW-1185">Reference proteome</keyword>
<dbReference type="Proteomes" id="UP001305647">
    <property type="component" value="Unassembled WGS sequence"/>
</dbReference>
<evidence type="ECO:0000256" key="2">
    <source>
        <dbReference type="SAM" id="Phobius"/>
    </source>
</evidence>
<feature type="transmembrane region" description="Helical" evidence="2">
    <location>
        <begin position="26"/>
        <end position="48"/>
    </location>
</feature>
<dbReference type="AlphaFoldDB" id="A0AAN6T4I6"/>
<dbReference type="EMBL" id="MU863626">
    <property type="protein sequence ID" value="KAK4104890.1"/>
    <property type="molecule type" value="Genomic_DNA"/>
</dbReference>
<accession>A0AAN6T4I6</accession>
<protein>
    <submittedName>
        <fullName evidence="3">Uncharacterized protein</fullName>
    </submittedName>
</protein>
<organism evidence="3 4">
    <name type="scientific">Parathielavia hyrcaniae</name>
    <dbReference type="NCBI Taxonomy" id="113614"/>
    <lineage>
        <taxon>Eukaryota</taxon>
        <taxon>Fungi</taxon>
        <taxon>Dikarya</taxon>
        <taxon>Ascomycota</taxon>
        <taxon>Pezizomycotina</taxon>
        <taxon>Sordariomycetes</taxon>
        <taxon>Sordariomycetidae</taxon>
        <taxon>Sordariales</taxon>
        <taxon>Chaetomiaceae</taxon>
        <taxon>Parathielavia</taxon>
    </lineage>
</organism>
<keyword evidence="2" id="KW-1133">Transmembrane helix</keyword>
<keyword evidence="2" id="KW-0812">Transmembrane</keyword>
<name>A0AAN6T4I6_9PEZI</name>
<gene>
    <name evidence="3" type="ORF">N658DRAFT_192644</name>
</gene>
<keyword evidence="2" id="KW-0472">Membrane</keyword>
<evidence type="ECO:0000256" key="1">
    <source>
        <dbReference type="SAM" id="MobiDB-lite"/>
    </source>
</evidence>
<evidence type="ECO:0000313" key="4">
    <source>
        <dbReference type="Proteomes" id="UP001305647"/>
    </source>
</evidence>
<evidence type="ECO:0000313" key="3">
    <source>
        <dbReference type="EMBL" id="KAK4104890.1"/>
    </source>
</evidence>
<sequence length="65" mass="7280">MKTRTELRIQRTHSHPSAYPPPSSPLAPSIFFLVTYYATLPSISLGLWDGHDKRQASKAPGEEQD</sequence>
<reference evidence="3" key="1">
    <citation type="journal article" date="2023" name="Mol. Phylogenet. Evol.">
        <title>Genome-scale phylogeny and comparative genomics of the fungal order Sordariales.</title>
        <authorList>
            <person name="Hensen N."/>
            <person name="Bonometti L."/>
            <person name="Westerberg I."/>
            <person name="Brannstrom I.O."/>
            <person name="Guillou S."/>
            <person name="Cros-Aarteil S."/>
            <person name="Calhoun S."/>
            <person name="Haridas S."/>
            <person name="Kuo A."/>
            <person name="Mondo S."/>
            <person name="Pangilinan J."/>
            <person name="Riley R."/>
            <person name="LaButti K."/>
            <person name="Andreopoulos B."/>
            <person name="Lipzen A."/>
            <person name="Chen C."/>
            <person name="Yan M."/>
            <person name="Daum C."/>
            <person name="Ng V."/>
            <person name="Clum A."/>
            <person name="Steindorff A."/>
            <person name="Ohm R.A."/>
            <person name="Martin F."/>
            <person name="Silar P."/>
            <person name="Natvig D.O."/>
            <person name="Lalanne C."/>
            <person name="Gautier V."/>
            <person name="Ament-Velasquez S.L."/>
            <person name="Kruys A."/>
            <person name="Hutchinson M.I."/>
            <person name="Powell A.J."/>
            <person name="Barry K."/>
            <person name="Miller A.N."/>
            <person name="Grigoriev I.V."/>
            <person name="Debuchy R."/>
            <person name="Gladieux P."/>
            <person name="Hiltunen Thoren M."/>
            <person name="Johannesson H."/>
        </authorList>
    </citation>
    <scope>NUCLEOTIDE SEQUENCE</scope>
    <source>
        <strain evidence="3">CBS 757.83</strain>
    </source>
</reference>
<reference evidence="3" key="2">
    <citation type="submission" date="2023-05" db="EMBL/GenBank/DDBJ databases">
        <authorList>
            <consortium name="Lawrence Berkeley National Laboratory"/>
            <person name="Steindorff A."/>
            <person name="Hensen N."/>
            <person name="Bonometti L."/>
            <person name="Westerberg I."/>
            <person name="Brannstrom I.O."/>
            <person name="Guillou S."/>
            <person name="Cros-Aarteil S."/>
            <person name="Calhoun S."/>
            <person name="Haridas S."/>
            <person name="Kuo A."/>
            <person name="Mondo S."/>
            <person name="Pangilinan J."/>
            <person name="Riley R."/>
            <person name="Labutti K."/>
            <person name="Andreopoulos B."/>
            <person name="Lipzen A."/>
            <person name="Chen C."/>
            <person name="Yanf M."/>
            <person name="Daum C."/>
            <person name="Ng V."/>
            <person name="Clum A."/>
            <person name="Ohm R."/>
            <person name="Martin F."/>
            <person name="Silar P."/>
            <person name="Natvig D."/>
            <person name="Lalanne C."/>
            <person name="Gautier V."/>
            <person name="Ament-Velasquez S.L."/>
            <person name="Kruys A."/>
            <person name="Hutchinson M.I."/>
            <person name="Powell A.J."/>
            <person name="Barry K."/>
            <person name="Miller A.N."/>
            <person name="Grigoriev I.V."/>
            <person name="Debuchy R."/>
            <person name="Gladieux P."/>
            <person name="Thoren M.H."/>
            <person name="Johannesson H."/>
        </authorList>
    </citation>
    <scope>NUCLEOTIDE SEQUENCE</scope>
    <source>
        <strain evidence="3">CBS 757.83</strain>
    </source>
</reference>
<comment type="caution">
    <text evidence="3">The sequence shown here is derived from an EMBL/GenBank/DDBJ whole genome shotgun (WGS) entry which is preliminary data.</text>
</comment>